<evidence type="ECO:0000256" key="1">
    <source>
        <dbReference type="SAM" id="MobiDB-lite"/>
    </source>
</evidence>
<protein>
    <submittedName>
        <fullName evidence="2">Uncharacterized protein</fullName>
    </submittedName>
</protein>
<keyword evidence="3" id="KW-1185">Reference proteome</keyword>
<gene>
    <name evidence="2" type="ORF">RDI58_013333</name>
</gene>
<feature type="region of interest" description="Disordered" evidence="1">
    <location>
        <begin position="58"/>
        <end position="82"/>
    </location>
</feature>
<accession>A0AAN8TRI0</accession>
<feature type="compositionally biased region" description="Polar residues" evidence="1">
    <location>
        <begin position="59"/>
        <end position="69"/>
    </location>
</feature>
<proteinExistence type="predicted"/>
<feature type="compositionally biased region" description="Pro residues" evidence="1">
    <location>
        <begin position="224"/>
        <end position="237"/>
    </location>
</feature>
<feature type="compositionally biased region" description="Basic and acidic residues" evidence="1">
    <location>
        <begin position="70"/>
        <end position="82"/>
    </location>
</feature>
<feature type="region of interest" description="Disordered" evidence="1">
    <location>
        <begin position="16"/>
        <end position="45"/>
    </location>
</feature>
<feature type="compositionally biased region" description="Polar residues" evidence="1">
    <location>
        <begin position="18"/>
        <end position="35"/>
    </location>
</feature>
<dbReference type="EMBL" id="JBANQN010000005">
    <property type="protein sequence ID" value="KAK6789533.1"/>
    <property type="molecule type" value="Genomic_DNA"/>
</dbReference>
<sequence>MVRPLSIAMMSNPLLVPTASTNNVPQPTMVPKSNNDPPPNVPRDHGYTFKQALKIPSSYPHTHQYSSPDQVDKTVKNEEHEEMTRKIKSLEQRVRDDQRLSPSAKIELLLLLDLCHREIFAEVIKVGEMVENGIKSRKIGSQAILKATTQVLQNGSGNLGGKKRREDVTTVVPVPQTYVQDNYPQHYFPSLTPQYPIQYSQYHIFSTQPIAPPSYLQRRAPTPQNHPPPPTNSPKYC</sequence>
<reference evidence="2 3" key="1">
    <citation type="submission" date="2024-02" db="EMBL/GenBank/DDBJ databases">
        <title>de novo genome assembly of Solanum bulbocastanum strain 11H21.</title>
        <authorList>
            <person name="Hosaka A.J."/>
        </authorList>
    </citation>
    <scope>NUCLEOTIDE SEQUENCE [LARGE SCALE GENOMIC DNA]</scope>
    <source>
        <tissue evidence="2">Young leaves</tissue>
    </source>
</reference>
<name>A0AAN8TRI0_SOLBU</name>
<feature type="region of interest" description="Disordered" evidence="1">
    <location>
        <begin position="213"/>
        <end position="237"/>
    </location>
</feature>
<dbReference type="Proteomes" id="UP001371456">
    <property type="component" value="Unassembled WGS sequence"/>
</dbReference>
<comment type="caution">
    <text evidence="2">The sequence shown here is derived from an EMBL/GenBank/DDBJ whole genome shotgun (WGS) entry which is preliminary data.</text>
</comment>
<organism evidence="2 3">
    <name type="scientific">Solanum bulbocastanum</name>
    <name type="common">Wild potato</name>
    <dbReference type="NCBI Taxonomy" id="147425"/>
    <lineage>
        <taxon>Eukaryota</taxon>
        <taxon>Viridiplantae</taxon>
        <taxon>Streptophyta</taxon>
        <taxon>Embryophyta</taxon>
        <taxon>Tracheophyta</taxon>
        <taxon>Spermatophyta</taxon>
        <taxon>Magnoliopsida</taxon>
        <taxon>eudicotyledons</taxon>
        <taxon>Gunneridae</taxon>
        <taxon>Pentapetalae</taxon>
        <taxon>asterids</taxon>
        <taxon>lamiids</taxon>
        <taxon>Solanales</taxon>
        <taxon>Solanaceae</taxon>
        <taxon>Solanoideae</taxon>
        <taxon>Solaneae</taxon>
        <taxon>Solanum</taxon>
    </lineage>
</organism>
<dbReference type="AlphaFoldDB" id="A0AAN8TRI0"/>
<evidence type="ECO:0000313" key="2">
    <source>
        <dbReference type="EMBL" id="KAK6789533.1"/>
    </source>
</evidence>
<evidence type="ECO:0000313" key="3">
    <source>
        <dbReference type="Proteomes" id="UP001371456"/>
    </source>
</evidence>